<sequence length="860" mass="98321">MWPGRLAWLALNASDQWTSLFNGSYFRRLDCEDDRRWSSFRRQLETLLAKGRLVGEDVALQATAEELLTPWDEKPRDVFQAATEAFRARLLAATAPSAPRTTSRMGLCFPGYQAACWVRILGLHTTLAQGAREDAQELEIMIETNAQHCSSIFGKEASLEYLSSTSWPVRLLDLELFMRSCPDAAFGMRRMRTLPVEIQTFEHFRQLLRRPAVESSAPRRFTPSSGDGGLAPWSPTLRVTSVFGGHCSLWLETLYTLWSLFADLIDPFLVTYNHEDGCLERFGLRDVLPHAPVLGDEEQGSRGSVDQMLRSSDLLVCMWVSECSRLRAHYSKPVIFYSGFLLLNDQSFHPGHAWSEALFHFWQRLSDLFACDVLAAKDGTPVVGPPCLVLFEERPLAEVAYWQTGQRKPVVRPLSLYVRCLHDPENAKQEVLIIHRGRLTSDGTEAKALNAMKHAFYPYSFVDQEDGMPFASMAEFRSVVLLPWDLNLVMFHDLYAMAVPLFLPDRNGLHHTAFTFLSRFQKSLTTGMPFKERLPEMEEKETHPFSPFDFEYLEVREFWLDYTEYVTAPAILHFASLPDLLVQVYQLDAIKTHGRIRAHNARRLRESRNFWSNALQRLATPWAPWGGEHWDASCGAEHPLKPQGSVLWSPLDGAPWIHAAPSRAEPLLIMDGADGALSAAVREAVEEFQRRAKPSHSEVFAGALDWKAIHQRLKGCAGGRRVEKLRCLLVMERVRPFLPLLRLTDLVRKGRRQLSRLLDPEGSVALAIWRMRKCVVLLPEPGFQEVIAYHFPYLKLNNQELLWPNRTTSSSSTGFGHRQIRAPHFLVSRLSSQLRRERLLHRAGRRQFVRQLQRLRAETR</sequence>
<name>A0ABP0M1D9_9DINO</name>
<evidence type="ECO:0000313" key="2">
    <source>
        <dbReference type="Proteomes" id="UP001642484"/>
    </source>
</evidence>
<gene>
    <name evidence="1" type="ORF">CCMP2556_LOCUS23694</name>
</gene>
<protein>
    <submittedName>
        <fullName evidence="1">Uncharacterized protein</fullName>
    </submittedName>
</protein>
<accession>A0ABP0M1D9</accession>
<proteinExistence type="predicted"/>
<dbReference type="EMBL" id="CAXAMN010015224">
    <property type="protein sequence ID" value="CAK9045286.1"/>
    <property type="molecule type" value="Genomic_DNA"/>
</dbReference>
<reference evidence="1 2" key="1">
    <citation type="submission" date="2024-02" db="EMBL/GenBank/DDBJ databases">
        <authorList>
            <person name="Chen Y."/>
            <person name="Shah S."/>
            <person name="Dougan E. K."/>
            <person name="Thang M."/>
            <person name="Chan C."/>
        </authorList>
    </citation>
    <scope>NUCLEOTIDE SEQUENCE [LARGE SCALE GENOMIC DNA]</scope>
</reference>
<dbReference type="Proteomes" id="UP001642484">
    <property type="component" value="Unassembled WGS sequence"/>
</dbReference>
<organism evidence="1 2">
    <name type="scientific">Durusdinium trenchii</name>
    <dbReference type="NCBI Taxonomy" id="1381693"/>
    <lineage>
        <taxon>Eukaryota</taxon>
        <taxon>Sar</taxon>
        <taxon>Alveolata</taxon>
        <taxon>Dinophyceae</taxon>
        <taxon>Suessiales</taxon>
        <taxon>Symbiodiniaceae</taxon>
        <taxon>Durusdinium</taxon>
    </lineage>
</organism>
<evidence type="ECO:0000313" key="1">
    <source>
        <dbReference type="EMBL" id="CAK9045286.1"/>
    </source>
</evidence>
<keyword evidence="2" id="KW-1185">Reference proteome</keyword>
<comment type="caution">
    <text evidence="1">The sequence shown here is derived from an EMBL/GenBank/DDBJ whole genome shotgun (WGS) entry which is preliminary data.</text>
</comment>